<dbReference type="PANTHER" id="PTHR30399">
    <property type="entry name" value="UNCHARACTERIZED PROTEIN YGJP"/>
    <property type="match status" value="1"/>
</dbReference>
<accession>A0ABU4RJK5</accession>
<evidence type="ECO:0000259" key="1">
    <source>
        <dbReference type="Pfam" id="PF01863"/>
    </source>
</evidence>
<comment type="caution">
    <text evidence="2">The sequence shown here is derived from an EMBL/GenBank/DDBJ whole genome shotgun (WGS) entry which is preliminary data.</text>
</comment>
<feature type="domain" description="YgjP-like metallopeptidase" evidence="1">
    <location>
        <begin position="42"/>
        <end position="242"/>
    </location>
</feature>
<evidence type="ECO:0000313" key="2">
    <source>
        <dbReference type="EMBL" id="MDX6805027.1"/>
    </source>
</evidence>
<gene>
    <name evidence="2" type="ORF">SCD90_03020</name>
</gene>
<proteinExistence type="predicted"/>
<dbReference type="InterPro" id="IPR053136">
    <property type="entry name" value="UTP_pyrophosphatase-like"/>
</dbReference>
<keyword evidence="3" id="KW-1185">Reference proteome</keyword>
<organism evidence="2 3">
    <name type="scientific">Terrihabitans rhizophilus</name>
    <dbReference type="NCBI Taxonomy" id="3092662"/>
    <lineage>
        <taxon>Bacteria</taxon>
        <taxon>Pseudomonadati</taxon>
        <taxon>Pseudomonadota</taxon>
        <taxon>Alphaproteobacteria</taxon>
        <taxon>Hyphomicrobiales</taxon>
        <taxon>Terrihabitans</taxon>
    </lineage>
</organism>
<reference evidence="2 3" key="1">
    <citation type="submission" date="2023-11" db="EMBL/GenBank/DDBJ databases">
        <authorList>
            <person name="Bao R."/>
        </authorList>
    </citation>
    <scope>NUCLEOTIDE SEQUENCE [LARGE SCALE GENOMIC DNA]</scope>
    <source>
        <strain evidence="2 3">PJ23</strain>
    </source>
</reference>
<dbReference type="Gene3D" id="3.30.2010.10">
    <property type="entry name" value="Metalloproteases ('zincins'), catalytic domain"/>
    <property type="match status" value="1"/>
</dbReference>
<dbReference type="InterPro" id="IPR002725">
    <property type="entry name" value="YgjP-like_metallopeptidase"/>
</dbReference>
<dbReference type="Proteomes" id="UP001274321">
    <property type="component" value="Unassembled WGS sequence"/>
</dbReference>
<evidence type="ECO:0000313" key="3">
    <source>
        <dbReference type="Proteomes" id="UP001274321"/>
    </source>
</evidence>
<protein>
    <submittedName>
        <fullName evidence="2">M48 family metallopeptidase</fullName>
    </submittedName>
</protein>
<dbReference type="CDD" id="cd07344">
    <property type="entry name" value="M48_yhfN_like"/>
    <property type="match status" value="1"/>
</dbReference>
<name>A0ABU4RJK5_9HYPH</name>
<dbReference type="EMBL" id="JAXAFJ010000001">
    <property type="protein sequence ID" value="MDX6805027.1"/>
    <property type="molecule type" value="Genomic_DNA"/>
</dbReference>
<dbReference type="RefSeq" id="WP_319843131.1">
    <property type="nucleotide sequence ID" value="NZ_JAXAFJ010000001.1"/>
</dbReference>
<dbReference type="PANTHER" id="PTHR30399:SF1">
    <property type="entry name" value="UTP PYROPHOSPHATASE"/>
    <property type="match status" value="1"/>
</dbReference>
<sequence length="254" mass="27778">MLFDLPPFLRRPAAQPSTIQVIVDGRPVSIAVRRHASARRLTLRVRIARGDVVMTLPARVSLKAAQAFAERQVPWIGERLRGLSGAVPFADGAEVPVRGVMHRIAPAGTRAVTRLADPDDGGSPLLLVGGSPDHLPRRTLDFLKREAKRDLDAAVARHALALGVTTARITIKDTRSRWGSCSSQGALAFSWRLVMAPPMVLDYVAAHEVAHRREMNHSPRFWAIVLDLFPQTDAAEAWLKAHGAGLHRYGTAEL</sequence>
<dbReference type="Pfam" id="PF01863">
    <property type="entry name" value="YgjP-like"/>
    <property type="match status" value="1"/>
</dbReference>